<evidence type="ECO:0000256" key="1">
    <source>
        <dbReference type="SAM" id="MobiDB-lite"/>
    </source>
</evidence>
<keyword evidence="3" id="KW-1185">Reference proteome</keyword>
<evidence type="ECO:0000313" key="3">
    <source>
        <dbReference type="Proteomes" id="UP001233999"/>
    </source>
</evidence>
<dbReference type="AlphaFoldDB" id="A0AAD8E451"/>
<reference evidence="2" key="2">
    <citation type="submission" date="2023-05" db="EMBL/GenBank/DDBJ databases">
        <authorList>
            <person name="Fouks B."/>
        </authorList>
    </citation>
    <scope>NUCLEOTIDE SEQUENCE</scope>
    <source>
        <strain evidence="2">Stay&amp;Tobe</strain>
        <tissue evidence="2">Testes</tissue>
    </source>
</reference>
<name>A0AAD8E451_DIPPU</name>
<proteinExistence type="predicted"/>
<dbReference type="Proteomes" id="UP001233999">
    <property type="component" value="Unassembled WGS sequence"/>
</dbReference>
<feature type="region of interest" description="Disordered" evidence="1">
    <location>
        <begin position="69"/>
        <end position="95"/>
    </location>
</feature>
<evidence type="ECO:0000313" key="2">
    <source>
        <dbReference type="EMBL" id="KAJ9576580.1"/>
    </source>
</evidence>
<organism evidence="2 3">
    <name type="scientific">Diploptera punctata</name>
    <name type="common">Pacific beetle cockroach</name>
    <dbReference type="NCBI Taxonomy" id="6984"/>
    <lineage>
        <taxon>Eukaryota</taxon>
        <taxon>Metazoa</taxon>
        <taxon>Ecdysozoa</taxon>
        <taxon>Arthropoda</taxon>
        <taxon>Hexapoda</taxon>
        <taxon>Insecta</taxon>
        <taxon>Pterygota</taxon>
        <taxon>Neoptera</taxon>
        <taxon>Polyneoptera</taxon>
        <taxon>Dictyoptera</taxon>
        <taxon>Blattodea</taxon>
        <taxon>Blaberoidea</taxon>
        <taxon>Blaberidae</taxon>
        <taxon>Diplopterinae</taxon>
        <taxon>Diploptera</taxon>
    </lineage>
</organism>
<accession>A0AAD8E451</accession>
<reference evidence="2" key="1">
    <citation type="journal article" date="2023" name="IScience">
        <title>Live-bearing cockroach genome reveals convergent evolutionary mechanisms linked to viviparity in insects and beyond.</title>
        <authorList>
            <person name="Fouks B."/>
            <person name="Harrison M.C."/>
            <person name="Mikhailova A.A."/>
            <person name="Marchal E."/>
            <person name="English S."/>
            <person name="Carruthers M."/>
            <person name="Jennings E.C."/>
            <person name="Chiamaka E.L."/>
            <person name="Frigard R.A."/>
            <person name="Pippel M."/>
            <person name="Attardo G.M."/>
            <person name="Benoit J.B."/>
            <person name="Bornberg-Bauer E."/>
            <person name="Tobe S.S."/>
        </authorList>
    </citation>
    <scope>NUCLEOTIDE SEQUENCE</scope>
    <source>
        <strain evidence="2">Stay&amp;Tobe</strain>
    </source>
</reference>
<sequence length="95" mass="10874">MKMKTVEQIVYLTRLILSERKTENTAVQSSLLSKAVSSYVDQDVNEEVVLRKVPSFSSECNYQNEIHIKSEHDMNKQPENSEKNNEAKIESSISP</sequence>
<gene>
    <name evidence="2" type="ORF">L9F63_025523</name>
</gene>
<feature type="compositionally biased region" description="Basic and acidic residues" evidence="1">
    <location>
        <begin position="69"/>
        <end position="89"/>
    </location>
</feature>
<protein>
    <submittedName>
        <fullName evidence="2">Uncharacterized protein</fullName>
    </submittedName>
</protein>
<comment type="caution">
    <text evidence="2">The sequence shown here is derived from an EMBL/GenBank/DDBJ whole genome shotgun (WGS) entry which is preliminary data.</text>
</comment>
<dbReference type="EMBL" id="JASPKZ010009653">
    <property type="protein sequence ID" value="KAJ9576580.1"/>
    <property type="molecule type" value="Genomic_DNA"/>
</dbReference>